<dbReference type="EMBL" id="BPMK01000010">
    <property type="protein sequence ID" value="GIZ52494.1"/>
    <property type="molecule type" value="Genomic_DNA"/>
</dbReference>
<evidence type="ECO:0000313" key="2">
    <source>
        <dbReference type="Proteomes" id="UP000887222"/>
    </source>
</evidence>
<protein>
    <recommendedName>
        <fullName evidence="3">Mobilization protein MobC</fullName>
    </recommendedName>
</protein>
<comment type="caution">
    <text evidence="1">The sequence shown here is derived from an EMBL/GenBank/DDBJ whole genome shotgun (WGS) entry which is preliminary data.</text>
</comment>
<sequence>MDTKHDAGSKRKLEATVACRLTQGEYDALLQKCQTANLRLSEYLRRTIIGNETVIRAAPRLNYADRRLLSLYSALGNNMNQISKRLHFDHLNGLVTNDTYQAVLEQLHLINRILCSRLPP</sequence>
<name>A0ABQ4Q628_9BURK</name>
<dbReference type="Pfam" id="PF21983">
    <property type="entry name" value="NikA-like"/>
    <property type="match status" value="1"/>
</dbReference>
<dbReference type="InterPro" id="IPR053842">
    <property type="entry name" value="NikA-like"/>
</dbReference>
<dbReference type="RefSeq" id="WP_220808837.1">
    <property type="nucleotide sequence ID" value="NZ_BPMK01000010.1"/>
</dbReference>
<proteinExistence type="predicted"/>
<dbReference type="Proteomes" id="UP000887222">
    <property type="component" value="Unassembled WGS sequence"/>
</dbReference>
<evidence type="ECO:0000313" key="1">
    <source>
        <dbReference type="EMBL" id="GIZ52494.1"/>
    </source>
</evidence>
<keyword evidence="2" id="KW-1185">Reference proteome</keyword>
<evidence type="ECO:0008006" key="3">
    <source>
        <dbReference type="Google" id="ProtNLM"/>
    </source>
</evidence>
<organism evidence="1 2">
    <name type="scientific">Noviherbaspirillum aridicola</name>
    <dbReference type="NCBI Taxonomy" id="2849687"/>
    <lineage>
        <taxon>Bacteria</taxon>
        <taxon>Pseudomonadati</taxon>
        <taxon>Pseudomonadota</taxon>
        <taxon>Betaproteobacteria</taxon>
        <taxon>Burkholderiales</taxon>
        <taxon>Oxalobacteraceae</taxon>
        <taxon>Noviherbaspirillum</taxon>
    </lineage>
</organism>
<gene>
    <name evidence="1" type="ORF">NCCP691_25080</name>
</gene>
<reference evidence="1 2" key="1">
    <citation type="journal article" date="2022" name="Int. J. Syst. Evol. Microbiol.">
        <title>Noviherbaspirillum aridicola sp. nov., isolated from an arid soil in Pakistan.</title>
        <authorList>
            <person name="Khan I.U."/>
            <person name="Saqib M."/>
            <person name="Amin A."/>
            <person name="Hussain F."/>
            <person name="Li L."/>
            <person name="Liu Y.H."/>
            <person name="Fang B.Z."/>
            <person name="Ahmed I."/>
            <person name="Li W.J."/>
        </authorList>
    </citation>
    <scope>NUCLEOTIDE SEQUENCE [LARGE SCALE GENOMIC DNA]</scope>
    <source>
        <strain evidence="1 2">NCCP-691</strain>
    </source>
</reference>
<accession>A0ABQ4Q628</accession>